<feature type="region of interest" description="Disordered" evidence="6">
    <location>
        <begin position="114"/>
        <end position="140"/>
    </location>
</feature>
<dbReference type="InterPro" id="IPR014721">
    <property type="entry name" value="Ribsml_uS5_D2-typ_fold_subgr"/>
</dbReference>
<keyword evidence="2 4" id="KW-0689">Ribosomal protein</keyword>
<comment type="similarity">
    <text evidence="1 4">Belongs to the universal ribosomal protein uS9 family.</text>
</comment>
<dbReference type="AlphaFoldDB" id="A0A2H0WTB5"/>
<evidence type="ECO:0000256" key="1">
    <source>
        <dbReference type="ARBA" id="ARBA00005251"/>
    </source>
</evidence>
<dbReference type="NCBIfam" id="NF001099">
    <property type="entry name" value="PRK00132.1"/>
    <property type="match status" value="1"/>
</dbReference>
<evidence type="ECO:0000256" key="6">
    <source>
        <dbReference type="SAM" id="MobiDB-lite"/>
    </source>
</evidence>
<accession>A0A2H0WTB5</accession>
<dbReference type="PANTHER" id="PTHR21569">
    <property type="entry name" value="RIBOSOMAL PROTEIN S9"/>
    <property type="match status" value="1"/>
</dbReference>
<evidence type="ECO:0000256" key="3">
    <source>
        <dbReference type="ARBA" id="ARBA00023274"/>
    </source>
</evidence>
<gene>
    <name evidence="7" type="ORF">COT63_01570</name>
</gene>
<feature type="compositionally biased region" description="Basic residues" evidence="6">
    <location>
        <begin position="123"/>
        <end position="140"/>
    </location>
</feature>
<dbReference type="InterPro" id="IPR023035">
    <property type="entry name" value="Ribosomal_uS9_bac/plastid"/>
</dbReference>
<dbReference type="GO" id="GO:0003723">
    <property type="term" value="F:RNA binding"/>
    <property type="evidence" value="ECO:0007669"/>
    <property type="project" value="TreeGrafter"/>
</dbReference>
<evidence type="ECO:0000256" key="5">
    <source>
        <dbReference type="RuleBase" id="RU003816"/>
    </source>
</evidence>
<dbReference type="GO" id="GO:0005737">
    <property type="term" value="C:cytoplasm"/>
    <property type="evidence" value="ECO:0007669"/>
    <property type="project" value="UniProtKB-ARBA"/>
</dbReference>
<dbReference type="SUPFAM" id="SSF54211">
    <property type="entry name" value="Ribosomal protein S5 domain 2-like"/>
    <property type="match status" value="1"/>
</dbReference>
<dbReference type="PANTHER" id="PTHR21569:SF1">
    <property type="entry name" value="SMALL RIBOSOMAL SUBUNIT PROTEIN US9M"/>
    <property type="match status" value="1"/>
</dbReference>
<name>A0A2H0WTB5_9BACT</name>
<dbReference type="Gene3D" id="3.30.230.10">
    <property type="match status" value="1"/>
</dbReference>
<comment type="caution">
    <text evidence="7">The sequence shown here is derived from an EMBL/GenBank/DDBJ whole genome shotgun (WGS) entry which is preliminary data.</text>
</comment>
<proteinExistence type="inferred from homology"/>
<dbReference type="Proteomes" id="UP000231282">
    <property type="component" value="Unassembled WGS sequence"/>
</dbReference>
<dbReference type="Pfam" id="PF00380">
    <property type="entry name" value="Ribosomal_S9"/>
    <property type="match status" value="1"/>
</dbReference>
<keyword evidence="3 4" id="KW-0687">Ribonucleoprotein</keyword>
<evidence type="ECO:0000313" key="7">
    <source>
        <dbReference type="EMBL" id="PIS15149.1"/>
    </source>
</evidence>
<dbReference type="GO" id="GO:0003735">
    <property type="term" value="F:structural constituent of ribosome"/>
    <property type="evidence" value="ECO:0007669"/>
    <property type="project" value="InterPro"/>
</dbReference>
<protein>
    <recommendedName>
        <fullName evidence="5">30S ribosomal protein S9</fullName>
    </recommendedName>
</protein>
<sequence length="140" mass="15768">MIAKAKKSIKKPLVKALGSRKRSTARVWLYKGKGDSLINDRKLEAYFPEKINRIKFEKPFILTKTGGKFFVTVKVAGGGPMGQLEASIHGLSRALATVEDRKYRPILKKAGLLVRDPREKERRKPGRAGKARAKRQSPKR</sequence>
<dbReference type="InterPro" id="IPR020568">
    <property type="entry name" value="Ribosomal_Su5_D2-typ_SF"/>
</dbReference>
<evidence type="ECO:0000313" key="8">
    <source>
        <dbReference type="Proteomes" id="UP000231282"/>
    </source>
</evidence>
<dbReference type="GO" id="GO:0015935">
    <property type="term" value="C:small ribosomal subunit"/>
    <property type="evidence" value="ECO:0007669"/>
    <property type="project" value="TreeGrafter"/>
</dbReference>
<reference evidence="8" key="1">
    <citation type="submission" date="2017-09" db="EMBL/GenBank/DDBJ databases">
        <title>Depth-based differentiation of microbial function through sediment-hosted aquifers and enrichment of novel symbionts in the deep terrestrial subsurface.</title>
        <authorList>
            <person name="Probst A.J."/>
            <person name="Ladd B."/>
            <person name="Jarett J.K."/>
            <person name="Geller-Mcgrath D.E."/>
            <person name="Sieber C.M.K."/>
            <person name="Emerson J.B."/>
            <person name="Anantharaman K."/>
            <person name="Thomas B.C."/>
            <person name="Malmstrom R."/>
            <person name="Stieglmeier M."/>
            <person name="Klingl A."/>
            <person name="Woyke T."/>
            <person name="Ryan C.M."/>
            <person name="Banfield J.F."/>
        </authorList>
    </citation>
    <scope>NUCLEOTIDE SEQUENCE [LARGE SCALE GENOMIC DNA]</scope>
</reference>
<evidence type="ECO:0000256" key="4">
    <source>
        <dbReference type="RuleBase" id="RU003815"/>
    </source>
</evidence>
<evidence type="ECO:0000256" key="2">
    <source>
        <dbReference type="ARBA" id="ARBA00022980"/>
    </source>
</evidence>
<dbReference type="InterPro" id="IPR000754">
    <property type="entry name" value="Ribosomal_uS9"/>
</dbReference>
<dbReference type="EMBL" id="PEZH01000026">
    <property type="protein sequence ID" value="PIS15149.1"/>
    <property type="molecule type" value="Genomic_DNA"/>
</dbReference>
<dbReference type="InterPro" id="IPR020574">
    <property type="entry name" value="Ribosomal_uS9_CS"/>
</dbReference>
<organism evidence="7 8">
    <name type="scientific">Candidatus Shapirobacteria bacterium CG09_land_8_20_14_0_10_38_17</name>
    <dbReference type="NCBI Taxonomy" id="1974884"/>
    <lineage>
        <taxon>Bacteria</taxon>
        <taxon>Candidatus Shapironibacteriota</taxon>
    </lineage>
</organism>
<dbReference type="PROSITE" id="PS00360">
    <property type="entry name" value="RIBOSOMAL_S9"/>
    <property type="match status" value="1"/>
</dbReference>
<dbReference type="GO" id="GO:0006412">
    <property type="term" value="P:translation"/>
    <property type="evidence" value="ECO:0007669"/>
    <property type="project" value="InterPro"/>
</dbReference>